<evidence type="ECO:0000313" key="2">
    <source>
        <dbReference type="EMBL" id="KAK1745078.1"/>
    </source>
</evidence>
<dbReference type="AlphaFoldDB" id="A0AAD9DGS9"/>
<gene>
    <name evidence="2" type="ORF">QTG54_004369</name>
</gene>
<comment type="caution">
    <text evidence="2">The sequence shown here is derived from an EMBL/GenBank/DDBJ whole genome shotgun (WGS) entry which is preliminary data.</text>
</comment>
<organism evidence="2 3">
    <name type="scientific">Skeletonema marinoi</name>
    <dbReference type="NCBI Taxonomy" id="267567"/>
    <lineage>
        <taxon>Eukaryota</taxon>
        <taxon>Sar</taxon>
        <taxon>Stramenopiles</taxon>
        <taxon>Ochrophyta</taxon>
        <taxon>Bacillariophyta</taxon>
        <taxon>Coscinodiscophyceae</taxon>
        <taxon>Thalassiosirophycidae</taxon>
        <taxon>Thalassiosirales</taxon>
        <taxon>Skeletonemataceae</taxon>
        <taxon>Skeletonema</taxon>
        <taxon>Skeletonema marinoi-dohrnii complex</taxon>
    </lineage>
</organism>
<proteinExistence type="predicted"/>
<feature type="region of interest" description="Disordered" evidence="1">
    <location>
        <begin position="73"/>
        <end position="98"/>
    </location>
</feature>
<keyword evidence="3" id="KW-1185">Reference proteome</keyword>
<evidence type="ECO:0000256" key="1">
    <source>
        <dbReference type="SAM" id="MobiDB-lite"/>
    </source>
</evidence>
<dbReference type="EMBL" id="JATAAI010000006">
    <property type="protein sequence ID" value="KAK1745078.1"/>
    <property type="molecule type" value="Genomic_DNA"/>
</dbReference>
<accession>A0AAD9DGS9</accession>
<reference evidence="2" key="1">
    <citation type="submission" date="2023-06" db="EMBL/GenBank/DDBJ databases">
        <title>Survivors Of The Sea: Transcriptome response of Skeletonema marinoi to long-term dormancy.</title>
        <authorList>
            <person name="Pinder M.I.M."/>
            <person name="Kourtchenko O."/>
            <person name="Robertson E.K."/>
            <person name="Larsson T."/>
            <person name="Maumus F."/>
            <person name="Osuna-Cruz C.M."/>
            <person name="Vancaester E."/>
            <person name="Stenow R."/>
            <person name="Vandepoele K."/>
            <person name="Ploug H."/>
            <person name="Bruchert V."/>
            <person name="Godhe A."/>
            <person name="Topel M."/>
        </authorList>
    </citation>
    <scope>NUCLEOTIDE SEQUENCE</scope>
    <source>
        <strain evidence="2">R05AC</strain>
    </source>
</reference>
<name>A0AAD9DGS9_9STRA</name>
<dbReference type="Proteomes" id="UP001224775">
    <property type="component" value="Unassembled WGS sequence"/>
</dbReference>
<evidence type="ECO:0000313" key="3">
    <source>
        <dbReference type="Proteomes" id="UP001224775"/>
    </source>
</evidence>
<feature type="compositionally biased region" description="Polar residues" evidence="1">
    <location>
        <begin position="88"/>
        <end position="98"/>
    </location>
</feature>
<dbReference type="Gene3D" id="1.10.8.60">
    <property type="match status" value="1"/>
</dbReference>
<protein>
    <submittedName>
        <fullName evidence="2">Uncharacterized protein</fullName>
    </submittedName>
</protein>
<sequence>MRRLVSCDMKAVMSTAHLIRVHEMLDEEVDGESPENLIHQRHIIEAFKRTRPSLLPEDRQKLQRYYQPFRADVISNSGSGQDRDAPASNRNNLKTSFR</sequence>